<proteinExistence type="inferred from homology"/>
<organism evidence="8 9">
    <name type="scientific">Argiope bruennichi</name>
    <name type="common">Wasp spider</name>
    <name type="synonym">Aranea bruennichi</name>
    <dbReference type="NCBI Taxonomy" id="94029"/>
    <lineage>
        <taxon>Eukaryota</taxon>
        <taxon>Metazoa</taxon>
        <taxon>Ecdysozoa</taxon>
        <taxon>Arthropoda</taxon>
        <taxon>Chelicerata</taxon>
        <taxon>Arachnida</taxon>
        <taxon>Araneae</taxon>
        <taxon>Araneomorphae</taxon>
        <taxon>Entelegynae</taxon>
        <taxon>Araneoidea</taxon>
        <taxon>Araneidae</taxon>
        <taxon>Argiope</taxon>
    </lineage>
</organism>
<evidence type="ECO:0000256" key="1">
    <source>
        <dbReference type="ARBA" id="ARBA00022603"/>
    </source>
</evidence>
<name>A0A8T0ERM9_ARGBR</name>
<evidence type="ECO:0000256" key="2">
    <source>
        <dbReference type="ARBA" id="ARBA00022679"/>
    </source>
</evidence>
<keyword evidence="3 5" id="KW-0949">S-adenosyl-L-methionine</keyword>
<evidence type="ECO:0000256" key="5">
    <source>
        <dbReference type="PROSITE-ProRule" id="PRU01023"/>
    </source>
</evidence>
<dbReference type="PANTHER" id="PTHR22807">
    <property type="entry name" value="NOP2 YEAST -RELATED NOL1/NOP2/FMU SUN DOMAIN-CONTAINING"/>
    <property type="match status" value="1"/>
</dbReference>
<dbReference type="InterPro" id="IPR023267">
    <property type="entry name" value="RCMT"/>
</dbReference>
<feature type="region of interest" description="Disordered" evidence="6">
    <location>
        <begin position="536"/>
        <end position="599"/>
    </location>
</feature>
<keyword evidence="4 5" id="KW-0694">RNA-binding</keyword>
<dbReference type="AlphaFoldDB" id="A0A8T0ERM9"/>
<dbReference type="PANTHER" id="PTHR22807:SF4">
    <property type="entry name" value="28S RRNA (CYTOSINE-C(5))-METHYLTRANSFERASE"/>
    <property type="match status" value="1"/>
</dbReference>
<dbReference type="Pfam" id="PF01189">
    <property type="entry name" value="Methyltr_RsmB-F"/>
    <property type="match status" value="1"/>
</dbReference>
<sequence length="793" mass="92712">MAKDWEQLGLRPHLSKNERIPRSYKEVEKVLKDVKACKGSLKTVLNNSRLRGPVFKKVYSLAANVLKYRHVLDRIIQETELLQKENFLREDLAEILIYELVFGKGLPGESRPVTIVKQYEDSIRKAYEDTKKDGNLKVEGLQSLPKYVRVNTLLTTVSDVLKNLRKEGYREIYYGENTSEKDYLDLVRNLETGNFLIDYHFKDLLVFASSENLTTWSLYQKRHVYIHDKSSYIPVFALDPKPGNVVIDACAAPGMKTIHIAAAMENNGKIYAYEKNQHRFHILKDMLSHTNIEICETECEDFYLVNTNDPKFYNLDCILVDPSCSGSGMVNRMDTVTDTEDSKNKFRLQKLAGFQILLLKHALTFPSVKRVVYSTCSISEEENEYVVHEVLNQFCRIFKLVSVMPNWPIRGSDNYEFGRLCLRAYPEETLTNGFFVAMFERLDYDEQLNMSRPISDKSSKRKRKRKENLDERDNNSNNMEHIVSEEQDHQQFFEEQNNPPHNMSKKKKKEYSFEHSLNQNCDETKDECVQLENAKVKNKRHADETDDKLESTLSFSENDPNISSVSSKNTKEKNSKKRETLQTEDGENSENNATEYKNTDFSNSDLVSCFSNQKKKKKKKHKKEVFSCDEEEYDKRKDSTEQVIFENELDLRESEIKTKKHKHKKKHSKEKVEAHDECIAKNSYPEYEMTSELEDITSKKKHKKKHSKKETVELSHEISEISVNVPKNSCCRDEDTLVSISIHHKKMKHSIFEHTQDMELSNEKLNKTEQDVEEISFKKKHKKKCKDKRTKEE</sequence>
<dbReference type="InterPro" id="IPR048889">
    <property type="entry name" value="NSUN5_RCM1_N"/>
</dbReference>
<gene>
    <name evidence="8" type="ORF">HNY73_015297</name>
</gene>
<comment type="caution">
    <text evidence="5">Lacks conserved residue(s) required for the propagation of feature annotation.</text>
</comment>
<feature type="compositionally biased region" description="Basic and acidic residues" evidence="6">
    <location>
        <begin position="482"/>
        <end position="492"/>
    </location>
</feature>
<dbReference type="SUPFAM" id="SSF53335">
    <property type="entry name" value="S-adenosyl-L-methionine-dependent methyltransferases"/>
    <property type="match status" value="1"/>
</dbReference>
<dbReference type="GO" id="GO:0005730">
    <property type="term" value="C:nucleolus"/>
    <property type="evidence" value="ECO:0007669"/>
    <property type="project" value="TreeGrafter"/>
</dbReference>
<feature type="region of interest" description="Disordered" evidence="6">
    <location>
        <begin position="689"/>
        <end position="715"/>
    </location>
</feature>
<reference evidence="8" key="2">
    <citation type="submission" date="2020-06" db="EMBL/GenBank/DDBJ databases">
        <authorList>
            <person name="Sheffer M."/>
        </authorList>
    </citation>
    <scope>NUCLEOTIDE SEQUENCE</scope>
</reference>
<reference evidence="8" key="1">
    <citation type="journal article" date="2020" name="bioRxiv">
        <title>Chromosome-level reference genome of the European wasp spider Argiope bruennichi: a resource for studies on range expansion and evolutionary adaptation.</title>
        <authorList>
            <person name="Sheffer M.M."/>
            <person name="Hoppe A."/>
            <person name="Krehenwinkel H."/>
            <person name="Uhl G."/>
            <person name="Kuss A.W."/>
            <person name="Jensen L."/>
            <person name="Jensen C."/>
            <person name="Gillespie R.G."/>
            <person name="Hoff K.J."/>
            <person name="Prost S."/>
        </authorList>
    </citation>
    <scope>NUCLEOTIDE SEQUENCE</scope>
</reference>
<evidence type="ECO:0000313" key="8">
    <source>
        <dbReference type="EMBL" id="KAF8778593.1"/>
    </source>
</evidence>
<dbReference type="GO" id="GO:0008173">
    <property type="term" value="F:RNA methyltransferase activity"/>
    <property type="evidence" value="ECO:0007669"/>
    <property type="project" value="InterPro"/>
</dbReference>
<dbReference type="Pfam" id="PF21153">
    <property type="entry name" value="NSUN5_N"/>
    <property type="match status" value="1"/>
</dbReference>
<dbReference type="Gene3D" id="3.40.50.150">
    <property type="entry name" value="Vaccinia Virus protein VP39"/>
    <property type="match status" value="1"/>
</dbReference>
<evidence type="ECO:0000313" key="9">
    <source>
        <dbReference type="Proteomes" id="UP000807504"/>
    </source>
</evidence>
<feature type="domain" description="SAM-dependent MTase RsmB/NOP-type" evidence="7">
    <location>
        <begin position="136"/>
        <end position="442"/>
    </location>
</feature>
<dbReference type="Pfam" id="PF21148">
    <property type="entry name" value="NSUN5_fdxn-like"/>
    <property type="match status" value="1"/>
</dbReference>
<evidence type="ECO:0000256" key="4">
    <source>
        <dbReference type="ARBA" id="ARBA00022884"/>
    </source>
</evidence>
<feature type="binding site" evidence="5">
    <location>
        <position position="321"/>
    </location>
    <ligand>
        <name>S-adenosyl-L-methionine</name>
        <dbReference type="ChEBI" id="CHEBI:59789"/>
    </ligand>
</feature>
<feature type="compositionally biased region" description="Basic residues" evidence="6">
    <location>
        <begin position="699"/>
        <end position="708"/>
    </location>
</feature>
<feature type="compositionally biased region" description="Polar residues" evidence="6">
    <location>
        <begin position="589"/>
        <end position="599"/>
    </location>
</feature>
<feature type="compositionally biased region" description="Polar residues" evidence="6">
    <location>
        <begin position="551"/>
        <end position="562"/>
    </location>
</feature>
<comment type="similarity">
    <text evidence="5">Belongs to the class I-like SAM-binding methyltransferase superfamily. RsmB/NOP family.</text>
</comment>
<dbReference type="PRINTS" id="PR02008">
    <property type="entry name" value="RCMTFAMILY"/>
</dbReference>
<feature type="active site" description="Nucleophile" evidence="5">
    <location>
        <position position="376"/>
    </location>
</feature>
<feature type="compositionally biased region" description="Basic residues" evidence="6">
    <location>
        <begin position="778"/>
        <end position="793"/>
    </location>
</feature>
<comment type="caution">
    <text evidence="8">The sequence shown here is derived from an EMBL/GenBank/DDBJ whole genome shotgun (WGS) entry which is preliminary data.</text>
</comment>
<evidence type="ECO:0000259" key="7">
    <source>
        <dbReference type="PROSITE" id="PS51686"/>
    </source>
</evidence>
<dbReference type="InterPro" id="IPR049561">
    <property type="entry name" value="NSUN5_7_fdxn-like"/>
</dbReference>
<feature type="compositionally biased region" description="Basic and acidic residues" evidence="6">
    <location>
        <begin position="569"/>
        <end position="581"/>
    </location>
</feature>
<evidence type="ECO:0000256" key="3">
    <source>
        <dbReference type="ARBA" id="ARBA00022691"/>
    </source>
</evidence>
<feature type="region of interest" description="Disordered" evidence="6">
    <location>
        <begin position="450"/>
        <end position="511"/>
    </location>
</feature>
<feature type="binding site" evidence="5">
    <location>
        <position position="301"/>
    </location>
    <ligand>
        <name>S-adenosyl-L-methionine</name>
        <dbReference type="ChEBI" id="CHEBI:59789"/>
    </ligand>
</feature>
<protein>
    <submittedName>
        <fullName evidence="8">Putative 28S rRNA like protein</fullName>
    </submittedName>
</protein>
<dbReference type="InterPro" id="IPR029063">
    <property type="entry name" value="SAM-dependent_MTases_sf"/>
</dbReference>
<dbReference type="InterPro" id="IPR049560">
    <property type="entry name" value="MeTrfase_RsmB-F_NOP2_cat"/>
</dbReference>
<dbReference type="GO" id="GO:0003723">
    <property type="term" value="F:RNA binding"/>
    <property type="evidence" value="ECO:0007669"/>
    <property type="project" value="UniProtKB-UniRule"/>
</dbReference>
<keyword evidence="1 5" id="KW-0489">Methyltransferase</keyword>
<dbReference type="Proteomes" id="UP000807504">
    <property type="component" value="Unassembled WGS sequence"/>
</dbReference>
<keyword evidence="2 5" id="KW-0808">Transferase</keyword>
<dbReference type="InterPro" id="IPR001678">
    <property type="entry name" value="MeTrfase_RsmB-F_NOP2_dom"/>
</dbReference>
<evidence type="ECO:0000256" key="6">
    <source>
        <dbReference type="SAM" id="MobiDB-lite"/>
    </source>
</evidence>
<feature type="region of interest" description="Disordered" evidence="6">
    <location>
        <begin position="769"/>
        <end position="793"/>
    </location>
</feature>
<feature type="binding site" evidence="5">
    <location>
        <position position="274"/>
    </location>
    <ligand>
        <name>S-adenosyl-L-methionine</name>
        <dbReference type="ChEBI" id="CHEBI:59789"/>
    </ligand>
</feature>
<dbReference type="Gene3D" id="3.30.70.1170">
    <property type="entry name" value="Sun protein, domain 3"/>
    <property type="match status" value="1"/>
</dbReference>
<dbReference type="GO" id="GO:0070475">
    <property type="term" value="P:rRNA base methylation"/>
    <property type="evidence" value="ECO:0007669"/>
    <property type="project" value="TreeGrafter"/>
</dbReference>
<dbReference type="EMBL" id="JABXBU010002072">
    <property type="protein sequence ID" value="KAF8778593.1"/>
    <property type="molecule type" value="Genomic_DNA"/>
</dbReference>
<accession>A0A8T0ERM9</accession>
<dbReference type="PROSITE" id="PS51686">
    <property type="entry name" value="SAM_MT_RSMB_NOP"/>
    <property type="match status" value="1"/>
</dbReference>
<keyword evidence="9" id="KW-1185">Reference proteome</keyword>